<evidence type="ECO:0000259" key="2">
    <source>
        <dbReference type="Pfam" id="PF03399"/>
    </source>
</evidence>
<comment type="caution">
    <text evidence="3">The sequence shown here is derived from an EMBL/GenBank/DDBJ whole genome shotgun (WGS) entry which is preliminary data.</text>
</comment>
<dbReference type="Pfam" id="PF03399">
    <property type="entry name" value="SAC3_GANP"/>
    <property type="match status" value="1"/>
</dbReference>
<feature type="region of interest" description="Disordered" evidence="1">
    <location>
        <begin position="616"/>
        <end position="670"/>
    </location>
</feature>
<organism evidence="3 4">
    <name type="scientific">Claviceps humidiphila</name>
    <dbReference type="NCBI Taxonomy" id="1294629"/>
    <lineage>
        <taxon>Eukaryota</taxon>
        <taxon>Fungi</taxon>
        <taxon>Dikarya</taxon>
        <taxon>Ascomycota</taxon>
        <taxon>Pezizomycotina</taxon>
        <taxon>Sordariomycetes</taxon>
        <taxon>Hypocreomycetidae</taxon>
        <taxon>Hypocreales</taxon>
        <taxon>Clavicipitaceae</taxon>
        <taxon>Claviceps</taxon>
    </lineage>
</organism>
<evidence type="ECO:0000313" key="3">
    <source>
        <dbReference type="EMBL" id="KAG6109362.1"/>
    </source>
</evidence>
<feature type="compositionally biased region" description="Polar residues" evidence="1">
    <location>
        <begin position="785"/>
        <end position="796"/>
    </location>
</feature>
<dbReference type="Proteomes" id="UP000732380">
    <property type="component" value="Unassembled WGS sequence"/>
</dbReference>
<feature type="compositionally biased region" description="Low complexity" evidence="1">
    <location>
        <begin position="1108"/>
        <end position="1121"/>
    </location>
</feature>
<accession>A0A9P7TQV9</accession>
<feature type="region of interest" description="Disordered" evidence="1">
    <location>
        <begin position="1349"/>
        <end position="1374"/>
    </location>
</feature>
<feature type="compositionally biased region" description="Low complexity" evidence="1">
    <location>
        <begin position="753"/>
        <end position="770"/>
    </location>
</feature>
<evidence type="ECO:0000313" key="4">
    <source>
        <dbReference type="Proteomes" id="UP000732380"/>
    </source>
</evidence>
<feature type="region of interest" description="Disordered" evidence="1">
    <location>
        <begin position="704"/>
        <end position="923"/>
    </location>
</feature>
<dbReference type="PANTHER" id="PTHR12436">
    <property type="entry name" value="80 KDA MCM3-ASSOCIATED PROTEIN"/>
    <property type="match status" value="1"/>
</dbReference>
<feature type="compositionally biased region" description="Polar residues" evidence="1">
    <location>
        <begin position="899"/>
        <end position="916"/>
    </location>
</feature>
<feature type="compositionally biased region" description="Basic and acidic residues" evidence="1">
    <location>
        <begin position="1350"/>
        <end position="1362"/>
    </location>
</feature>
<dbReference type="GO" id="GO:0006406">
    <property type="term" value="P:mRNA export from nucleus"/>
    <property type="evidence" value="ECO:0007669"/>
    <property type="project" value="TreeGrafter"/>
</dbReference>
<feature type="compositionally biased region" description="Low complexity" evidence="1">
    <location>
        <begin position="616"/>
        <end position="637"/>
    </location>
</feature>
<gene>
    <name evidence="3" type="ORF">E4U13_005889</name>
</gene>
<feature type="compositionally biased region" description="Basic and acidic residues" evidence="1">
    <location>
        <begin position="1091"/>
        <end position="1107"/>
    </location>
</feature>
<feature type="compositionally biased region" description="Low complexity" evidence="1">
    <location>
        <begin position="708"/>
        <end position="741"/>
    </location>
</feature>
<feature type="domain" description="SAC3/GANP/THP3 conserved" evidence="2">
    <location>
        <begin position="218"/>
        <end position="532"/>
    </location>
</feature>
<protein>
    <recommendedName>
        <fullName evidence="2">SAC3/GANP/THP3 conserved domain-containing protein</fullName>
    </recommendedName>
</protein>
<dbReference type="EMBL" id="SRQM01000494">
    <property type="protein sequence ID" value="KAG6109362.1"/>
    <property type="molecule type" value="Genomic_DNA"/>
</dbReference>
<feature type="region of interest" description="Disordered" evidence="1">
    <location>
        <begin position="106"/>
        <end position="128"/>
    </location>
</feature>
<feature type="compositionally biased region" description="Polar residues" evidence="1">
    <location>
        <begin position="742"/>
        <end position="752"/>
    </location>
</feature>
<dbReference type="InterPro" id="IPR005062">
    <property type="entry name" value="SAC3/GANP/THP3_conserved"/>
</dbReference>
<reference evidence="3 4" key="1">
    <citation type="journal article" date="2020" name="bioRxiv">
        <title>Whole genome comparisons of ergot fungi reveals the divergence and evolution of species within the genus Claviceps are the result of varying mechanisms driving genome evolution and host range expansion.</title>
        <authorList>
            <person name="Wyka S.A."/>
            <person name="Mondo S.J."/>
            <person name="Liu M."/>
            <person name="Dettman J."/>
            <person name="Nalam V."/>
            <person name="Broders K.D."/>
        </authorList>
    </citation>
    <scope>NUCLEOTIDE SEQUENCE [LARGE SCALE GENOMIC DNA]</scope>
    <source>
        <strain evidence="3 4">LM576</strain>
    </source>
</reference>
<dbReference type="GO" id="GO:0070390">
    <property type="term" value="C:transcription export complex 2"/>
    <property type="evidence" value="ECO:0007669"/>
    <property type="project" value="TreeGrafter"/>
</dbReference>
<dbReference type="GO" id="GO:0005737">
    <property type="term" value="C:cytoplasm"/>
    <property type="evidence" value="ECO:0007669"/>
    <property type="project" value="TreeGrafter"/>
</dbReference>
<feature type="compositionally biased region" description="Polar residues" evidence="1">
    <location>
        <begin position="805"/>
        <end position="819"/>
    </location>
</feature>
<feature type="compositionally biased region" description="Polar residues" evidence="1">
    <location>
        <begin position="846"/>
        <end position="856"/>
    </location>
</feature>
<feature type="region of interest" description="Disordered" evidence="1">
    <location>
        <begin position="1072"/>
        <end position="1121"/>
    </location>
</feature>
<sequence>MFASFAQGRSGTAPKHNPFAAVPSEGETNSFGGFGAGNRDQQKPTSNNPFQRNDDAGLNGGGAGQQKGKRGGRADGFAAKSHGKTRTRHDVDRGNVFLARQKPADQGFGRAVSPSGDSSESEFSEATDEVKVVPYNPADPLAKKVYERLRRDGISPPPWPSQPGNPNHKQAMARFREQYEAYRKKVRVSLTKAGLIDDPEKRKALSDAIEFKGICEDMCPEFEKITRITELDVVQAEKDPKTTYANTSKMVKKLARSAAGQEAPLPMDVRSIPSLRRTLDYLLDDLLQEDSNLPVVHGFLWDRTRAIRRDFSFFSSLTPEETKTQVYVLENIARFHVTSLHLLSQEGKAPEDFVQQQELEQLGKALLSLRDVYDDCGEQGITCENESEFRAYYLLFHAKDPSILETLQRQWKSRHWRDSDEIRTAVSLVEALQHTHEFHGPIKAGPSLAASAAFQTYFRIVQDPQVSYTMACFAECHFPQLRRSILQSLKRALTRPKTTAKDVTAVALNEFLQFDTVQQAIDFAEMHGLEFQSNPEDPYDIERRILVLSDRRSLPHRRLQHHYSENMVERKRERRPLPEVIHRTVFEHAQTAPQLYGLGDEGSLFVQQDGGFGVQQFNPSAQGGFSSAGTSSSSSFQNPWPVPAPDSNAFDNQQASNSGSLGAGSQQVSTTANNPFASAFTNSNHTASTGFSSSTAPFSSFMAPKNDGASTTGTETFGTSSQSSINPFAAAPASSAPKFSFGDQTTTSSNAFPTIPSSQTTTTTSNSSLSMPPPPKPQPSIQATSAFSNTNSQTPSPFGAFFPIQDQNTSVPEQSSTAHFGSATVDGLQPASSSSASVFSGAQKSTSNATGSASSPPMSPRSTDDLKRAPPSTTATALPDTVATSTDQTAHPSPVDISAQATGPSSKGTGAQSTASAAPLDFPRDPMGDFTKWFVQGDQGLLDQFQTYMVDDILSKTFAMFQEDTAEKRRKEEEKRINAEVDEFRRYNLSLKYFYRWKQNAREKRLHALRRGGRDRLRAFYVAHHAAERKARHEAVTAKQVAEKRADHASAHRQEEFIDMIKRNKKIIRADAKQKQASLSRRIGIPSNVTTERRGDEDSTVRQEFGRSRSNSNASSYRSGDSFLDPLKGKFGAKTRALREAFLGKPEGFRRSLPSISSMESDSASVNAPTTSNASSRWKLKAMGIEQLPDGTAVPVSMAHDMRSRPKYYSSIGLGASLDGSSLRRASVGGGGSRVLDSPLRNIADSPLRTMADSPIRTMMDSPIRKMGIPTVDDGLANRKRKRWSEGFQEDADAEIEGGGGGVEQNLSNNVVTPERSKPKRIMSEAEKLTSELKAMRQELENETEWFRSQNERFRSESRGPEAEAQAVWFDDGI</sequence>
<name>A0A9P7TQV9_9HYPO</name>
<feature type="region of interest" description="Disordered" evidence="1">
    <location>
        <begin position="1"/>
        <end position="94"/>
    </location>
</feature>
<dbReference type="InterPro" id="IPR045107">
    <property type="entry name" value="SAC3/GANP/THP3"/>
</dbReference>
<feature type="region of interest" description="Disordered" evidence="1">
    <location>
        <begin position="1289"/>
        <end position="1320"/>
    </location>
</feature>
<feature type="compositionally biased region" description="Polar residues" evidence="1">
    <location>
        <begin position="871"/>
        <end position="891"/>
    </location>
</feature>
<evidence type="ECO:0000256" key="1">
    <source>
        <dbReference type="SAM" id="MobiDB-lite"/>
    </source>
</evidence>
<proteinExistence type="predicted"/>
<feature type="compositionally biased region" description="Polar residues" evidence="1">
    <location>
        <begin position="649"/>
        <end position="670"/>
    </location>
</feature>
<dbReference type="Gene3D" id="1.25.40.990">
    <property type="match status" value="1"/>
</dbReference>
<dbReference type="PANTHER" id="PTHR12436:SF3">
    <property type="entry name" value="GERMINAL-CENTER ASSOCIATED NUCLEAR PROTEIN"/>
    <property type="match status" value="1"/>
</dbReference>
<keyword evidence="4" id="KW-1185">Reference proteome</keyword>
<feature type="compositionally biased region" description="Low complexity" evidence="1">
    <location>
        <begin position="831"/>
        <end position="845"/>
    </location>
</feature>